<protein>
    <recommendedName>
        <fullName evidence="3">Phage protein</fullName>
    </recommendedName>
</protein>
<name>A0ABU5JZM7_9BACI</name>
<gene>
    <name evidence="1" type="ORF">U2I54_16190</name>
</gene>
<organism evidence="1 2">
    <name type="scientific">Bacillus bingmayongensis</name>
    <dbReference type="NCBI Taxonomy" id="1150157"/>
    <lineage>
        <taxon>Bacteria</taxon>
        <taxon>Bacillati</taxon>
        <taxon>Bacillota</taxon>
        <taxon>Bacilli</taxon>
        <taxon>Bacillales</taxon>
        <taxon>Bacillaceae</taxon>
        <taxon>Bacillus</taxon>
    </lineage>
</organism>
<dbReference type="Proteomes" id="UP001291930">
    <property type="component" value="Unassembled WGS sequence"/>
</dbReference>
<accession>A0ABU5JZM7</accession>
<dbReference type="EMBL" id="JAXOVW010000035">
    <property type="protein sequence ID" value="MDZ5608591.1"/>
    <property type="molecule type" value="Genomic_DNA"/>
</dbReference>
<keyword evidence="2" id="KW-1185">Reference proteome</keyword>
<reference evidence="2" key="1">
    <citation type="submission" date="2023-11" db="EMBL/GenBank/DDBJ databases">
        <title>Genome Sequence of Bacillus pseudomycoides stain BUPM19.</title>
        <authorList>
            <person name="Farhat A."/>
        </authorList>
    </citation>
    <scope>NUCLEOTIDE SEQUENCE [LARGE SCALE GENOMIC DNA]</scope>
    <source>
        <strain evidence="2">BUPM19</strain>
    </source>
</reference>
<proteinExistence type="predicted"/>
<evidence type="ECO:0000313" key="1">
    <source>
        <dbReference type="EMBL" id="MDZ5608591.1"/>
    </source>
</evidence>
<dbReference type="RefSeq" id="WP_374218305.1">
    <property type="nucleotide sequence ID" value="NZ_JAXOVW010000035.1"/>
</dbReference>
<evidence type="ECO:0000313" key="2">
    <source>
        <dbReference type="Proteomes" id="UP001291930"/>
    </source>
</evidence>
<evidence type="ECO:0008006" key="3">
    <source>
        <dbReference type="Google" id="ProtNLM"/>
    </source>
</evidence>
<sequence length="146" mass="17141">MNKNAVILERITKYFQMLEKQNRVVDEKTLCQLIKQWMFDYEMLQKHQSPSAAYRAYGHSVTVSAMNTISAAHTAQLTASTINEEKKRTMYGKHNGHNQWDLAKDYFQMSNDAFFDHYGFNFVPRGRLYKEAKSFLESQINVSRGW</sequence>
<comment type="caution">
    <text evidence="1">The sequence shown here is derived from an EMBL/GenBank/DDBJ whole genome shotgun (WGS) entry which is preliminary data.</text>
</comment>